<evidence type="ECO:0000313" key="3">
    <source>
        <dbReference type="Proteomes" id="UP000190166"/>
    </source>
</evidence>
<organism evidence="2 3">
    <name type="scientific">Chitinophaga ginsengisegetis</name>
    <dbReference type="NCBI Taxonomy" id="393003"/>
    <lineage>
        <taxon>Bacteria</taxon>
        <taxon>Pseudomonadati</taxon>
        <taxon>Bacteroidota</taxon>
        <taxon>Chitinophagia</taxon>
        <taxon>Chitinophagales</taxon>
        <taxon>Chitinophagaceae</taxon>
        <taxon>Chitinophaga</taxon>
    </lineage>
</organism>
<dbReference type="EMBL" id="FUZZ01000003">
    <property type="protein sequence ID" value="SKD08275.1"/>
    <property type="molecule type" value="Genomic_DNA"/>
</dbReference>
<name>A0A1T5P6E2_9BACT</name>
<keyword evidence="1" id="KW-0732">Signal</keyword>
<evidence type="ECO:0000256" key="1">
    <source>
        <dbReference type="SAM" id="SignalP"/>
    </source>
</evidence>
<protein>
    <submittedName>
        <fullName evidence="2">Uncharacterized protein</fullName>
    </submittedName>
</protein>
<evidence type="ECO:0000313" key="2">
    <source>
        <dbReference type="EMBL" id="SKD08275.1"/>
    </source>
</evidence>
<keyword evidence="3" id="KW-1185">Reference proteome</keyword>
<dbReference type="AlphaFoldDB" id="A0A1T5P6E2"/>
<accession>A0A1T5P6E2</accession>
<reference evidence="2 3" key="1">
    <citation type="submission" date="2017-02" db="EMBL/GenBank/DDBJ databases">
        <authorList>
            <person name="Peterson S.W."/>
        </authorList>
    </citation>
    <scope>NUCLEOTIDE SEQUENCE [LARGE SCALE GENOMIC DNA]</scope>
    <source>
        <strain evidence="2 3">DSM 18108</strain>
    </source>
</reference>
<dbReference type="Proteomes" id="UP000190166">
    <property type="component" value="Unassembled WGS sequence"/>
</dbReference>
<sequence>MNAYTNFMLQKLFISAFLVSAGFLLPARAQDAAEAPATISQKKVSLGKASPFTDSLQAKVSGIAIVNAVWDTSRIGFLQTGLFNNKAEAIPDKEMGQYLQEYVNNTFGGVFTPGKPRLIWVVEDLRIGERTQMMGEKAYVRVKATAYVQTGEDTYKLLKVMDIVHLNNGFDVTHQHRNNISNAFKEFYTAGIDTIDAVLADTQPGLSYAGITDVYAKKRELPALKAPVMNDGVYLSFASFLENKPDILQFETKGKAGKVKVYAIPGDGQKTIIPALWGVVKNGAVFKYTNKSLIGLSRSGHGYVITSYLSAYERRQTAIIGGALIGGVAGGLLGSTTALQHTDAFPELKLPAEATAIDMETGALIF</sequence>
<feature type="chain" id="PRO_5012414173" evidence="1">
    <location>
        <begin position="30"/>
        <end position="366"/>
    </location>
</feature>
<proteinExistence type="predicted"/>
<feature type="signal peptide" evidence="1">
    <location>
        <begin position="1"/>
        <end position="29"/>
    </location>
</feature>
<gene>
    <name evidence="2" type="ORF">SAMN05660461_4228</name>
</gene>